<dbReference type="EMBL" id="BMXL01000035">
    <property type="protein sequence ID" value="GHD35682.1"/>
    <property type="molecule type" value="Genomic_DNA"/>
</dbReference>
<evidence type="ECO:0000259" key="2">
    <source>
        <dbReference type="Pfam" id="PF01841"/>
    </source>
</evidence>
<feature type="domain" description="Transglutaminase-like" evidence="2">
    <location>
        <begin position="188"/>
        <end position="264"/>
    </location>
</feature>
<evidence type="ECO:0000256" key="1">
    <source>
        <dbReference type="SAM" id="MobiDB-lite"/>
    </source>
</evidence>
<protein>
    <recommendedName>
        <fullName evidence="2">Transglutaminase-like domain-containing protein</fullName>
    </recommendedName>
</protein>
<dbReference type="SUPFAM" id="SSF54001">
    <property type="entry name" value="Cysteine proteinases"/>
    <property type="match status" value="1"/>
</dbReference>
<dbReference type="InterPro" id="IPR038765">
    <property type="entry name" value="Papain-like_cys_pep_sf"/>
</dbReference>
<feature type="region of interest" description="Disordered" evidence="1">
    <location>
        <begin position="1"/>
        <end position="26"/>
    </location>
</feature>
<feature type="compositionally biased region" description="Basic residues" evidence="1">
    <location>
        <begin position="1"/>
        <end position="10"/>
    </location>
</feature>
<sequence length="324" mass="36564">MATIGKHRSQRPPVRYPAAQERARDKRLDTEQARKFLGVSPEVFDTEIRTRASLPEADDSYAYHDLVAVALDWGLPHSVPELGLRVMMRFADQSLDGMLAPTSWSFRLSLTEADTTGEGELVLRDPTSARMVLHGEYQRTDTGDGWLLPQDQPVVVEGTLETRGEDGGLLNPPLAQLYDQVIEAFHHDQVRFQWITPAGRDAYASTWSSGRADCVVIARMATDMLQQHGMKVRTQWGRVLGLLDAQHVWIDVLDSDHRWKRFDPLLQLHSERLWGTHDSRGGFFRGGTPNALPGWPGNTSMLVRRTAEDQQDLFPVFSARRVTV</sequence>
<dbReference type="RefSeq" id="WP_083904656.1">
    <property type="nucleotide sequence ID" value="NZ_BMXL01000035.1"/>
</dbReference>
<evidence type="ECO:0000313" key="4">
    <source>
        <dbReference type="Proteomes" id="UP000654947"/>
    </source>
</evidence>
<evidence type="ECO:0000313" key="3">
    <source>
        <dbReference type="EMBL" id="GHD35682.1"/>
    </source>
</evidence>
<comment type="caution">
    <text evidence="3">The sequence shown here is derived from an EMBL/GenBank/DDBJ whole genome shotgun (WGS) entry which is preliminary data.</text>
</comment>
<dbReference type="Proteomes" id="UP000654947">
    <property type="component" value="Unassembled WGS sequence"/>
</dbReference>
<dbReference type="Pfam" id="PF01841">
    <property type="entry name" value="Transglut_core"/>
    <property type="match status" value="1"/>
</dbReference>
<reference evidence="3 4" key="1">
    <citation type="journal article" date="2014" name="Int. J. Syst. Evol. Microbiol.">
        <title>Complete genome sequence of Corynebacterium casei LMG S-19264T (=DSM 44701T), isolated from a smear-ripened cheese.</title>
        <authorList>
            <consortium name="US DOE Joint Genome Institute (JGI-PGF)"/>
            <person name="Walter F."/>
            <person name="Albersmeier A."/>
            <person name="Kalinowski J."/>
            <person name="Ruckert C."/>
        </authorList>
    </citation>
    <scope>NUCLEOTIDE SEQUENCE [LARGE SCALE GENOMIC DNA]</scope>
    <source>
        <strain evidence="3 4">KCTC 19473</strain>
    </source>
</reference>
<dbReference type="AlphaFoldDB" id="A0A918XK34"/>
<organism evidence="3 4">
    <name type="scientific">Nocardiopsis kunsanensis</name>
    <dbReference type="NCBI Taxonomy" id="141693"/>
    <lineage>
        <taxon>Bacteria</taxon>
        <taxon>Bacillati</taxon>
        <taxon>Actinomycetota</taxon>
        <taxon>Actinomycetes</taxon>
        <taxon>Streptosporangiales</taxon>
        <taxon>Nocardiopsidaceae</taxon>
        <taxon>Nocardiopsis</taxon>
    </lineage>
</organism>
<gene>
    <name evidence="3" type="ORF">GCM10007147_42350</name>
</gene>
<dbReference type="InterPro" id="IPR002931">
    <property type="entry name" value="Transglutaminase-like"/>
</dbReference>
<proteinExistence type="predicted"/>
<keyword evidence="4" id="KW-1185">Reference proteome</keyword>
<accession>A0A918XK34</accession>
<name>A0A918XK34_9ACTN</name>